<proteinExistence type="predicted"/>
<keyword evidence="2" id="KW-1185">Reference proteome</keyword>
<comment type="caution">
    <text evidence="1">The sequence shown here is derived from an EMBL/GenBank/DDBJ whole genome shotgun (WGS) entry which is preliminary data.</text>
</comment>
<sequence length="108" mass="12763">MWGFPGIFTVTRWFCPRSCAVSVRRTHFRALDWPNLWDALHLIDHDTVDHLRIALFIDEELADSTIPRPYVGEETLKVGRRSVRFGANDDIAYGKWWHPIVEMKNRRI</sequence>
<gene>
    <name evidence="1" type="ORF">QO002_004626</name>
</gene>
<protein>
    <submittedName>
        <fullName evidence="1">Uncharacterized protein</fullName>
    </submittedName>
</protein>
<evidence type="ECO:0000313" key="1">
    <source>
        <dbReference type="EMBL" id="MDQ0322420.1"/>
    </source>
</evidence>
<evidence type="ECO:0000313" key="2">
    <source>
        <dbReference type="Proteomes" id="UP001230207"/>
    </source>
</evidence>
<name>A0ABU0BVY2_9HYPH</name>
<dbReference type="Proteomes" id="UP001230207">
    <property type="component" value="Unassembled WGS sequence"/>
</dbReference>
<accession>A0ABU0BVY2</accession>
<dbReference type="RefSeq" id="WP_307235097.1">
    <property type="nucleotide sequence ID" value="NZ_JAUSVF010000002.1"/>
</dbReference>
<reference evidence="1 2" key="1">
    <citation type="submission" date="2023-07" db="EMBL/GenBank/DDBJ databases">
        <title>Genomic Encyclopedia of Type Strains, Phase IV (KMG-IV): sequencing the most valuable type-strain genomes for metagenomic binning, comparative biology and taxonomic classification.</title>
        <authorList>
            <person name="Goeker M."/>
        </authorList>
    </citation>
    <scope>NUCLEOTIDE SEQUENCE [LARGE SCALE GENOMIC DNA]</scope>
    <source>
        <strain evidence="1 2">DSM 1112</strain>
    </source>
</reference>
<organism evidence="1 2">
    <name type="scientific">Pararhizobium capsulatum DSM 1112</name>
    <dbReference type="NCBI Taxonomy" id="1121113"/>
    <lineage>
        <taxon>Bacteria</taxon>
        <taxon>Pseudomonadati</taxon>
        <taxon>Pseudomonadota</taxon>
        <taxon>Alphaproteobacteria</taxon>
        <taxon>Hyphomicrobiales</taxon>
        <taxon>Rhizobiaceae</taxon>
        <taxon>Rhizobium/Agrobacterium group</taxon>
        <taxon>Pararhizobium</taxon>
    </lineage>
</organism>
<dbReference type="EMBL" id="JAUSVF010000002">
    <property type="protein sequence ID" value="MDQ0322420.1"/>
    <property type="molecule type" value="Genomic_DNA"/>
</dbReference>